<organism evidence="2 3">
    <name type="scientific">Ancylostoma duodenale</name>
    <dbReference type="NCBI Taxonomy" id="51022"/>
    <lineage>
        <taxon>Eukaryota</taxon>
        <taxon>Metazoa</taxon>
        <taxon>Ecdysozoa</taxon>
        <taxon>Nematoda</taxon>
        <taxon>Chromadorea</taxon>
        <taxon>Rhabditida</taxon>
        <taxon>Rhabditina</taxon>
        <taxon>Rhabditomorpha</taxon>
        <taxon>Strongyloidea</taxon>
        <taxon>Ancylostomatidae</taxon>
        <taxon>Ancylostomatinae</taxon>
        <taxon>Ancylostoma</taxon>
    </lineage>
</organism>
<dbReference type="AlphaFoldDB" id="A0A0C2GTF8"/>
<evidence type="ECO:0000313" key="3">
    <source>
        <dbReference type="Proteomes" id="UP000054047"/>
    </source>
</evidence>
<accession>A0A0C2GTF8</accession>
<dbReference type="PANTHER" id="PTHR47027:SF29">
    <property type="entry name" value="C2H2-TYPE DOMAIN-CONTAINING PROTEIN"/>
    <property type="match status" value="1"/>
</dbReference>
<dbReference type="InterPro" id="IPR043502">
    <property type="entry name" value="DNA/RNA_pol_sf"/>
</dbReference>
<dbReference type="SUPFAM" id="SSF56672">
    <property type="entry name" value="DNA/RNA polymerases"/>
    <property type="match status" value="1"/>
</dbReference>
<feature type="domain" description="Reverse transcriptase" evidence="1">
    <location>
        <begin position="1"/>
        <end position="100"/>
    </location>
</feature>
<dbReference type="PROSITE" id="PS50878">
    <property type="entry name" value="RT_POL"/>
    <property type="match status" value="1"/>
</dbReference>
<dbReference type="PANTHER" id="PTHR47027">
    <property type="entry name" value="REVERSE TRANSCRIPTASE DOMAIN-CONTAINING PROTEIN"/>
    <property type="match status" value="1"/>
</dbReference>
<dbReference type="InterPro" id="IPR000477">
    <property type="entry name" value="RT_dom"/>
</dbReference>
<gene>
    <name evidence="2" type="ORF">ANCDUO_07428</name>
</gene>
<proteinExistence type="predicted"/>
<sequence length="100" mass="11431">MPTIQLSDRNLEIPIERGVQQGDTISPKLFTAALQYAMSEVDWKDEGYLIDWKKISNLLFADDIVLVANNTTEMEAMINELNVAGMEIGLEMNMPKRKKW</sequence>
<evidence type="ECO:0000313" key="2">
    <source>
        <dbReference type="EMBL" id="KIH62289.1"/>
    </source>
</evidence>
<dbReference type="Proteomes" id="UP000054047">
    <property type="component" value="Unassembled WGS sequence"/>
</dbReference>
<evidence type="ECO:0000259" key="1">
    <source>
        <dbReference type="PROSITE" id="PS50878"/>
    </source>
</evidence>
<reference evidence="2 3" key="1">
    <citation type="submission" date="2013-12" db="EMBL/GenBank/DDBJ databases">
        <title>Draft genome of the parsitic nematode Ancylostoma duodenale.</title>
        <authorList>
            <person name="Mitreva M."/>
        </authorList>
    </citation>
    <scope>NUCLEOTIDE SEQUENCE [LARGE SCALE GENOMIC DNA]</scope>
    <source>
        <strain evidence="2 3">Zhejiang</strain>
    </source>
</reference>
<keyword evidence="3" id="KW-1185">Reference proteome</keyword>
<dbReference type="OrthoDB" id="5838129at2759"/>
<dbReference type="EMBL" id="KN729433">
    <property type="protein sequence ID" value="KIH62289.1"/>
    <property type="molecule type" value="Genomic_DNA"/>
</dbReference>
<name>A0A0C2GTF8_9BILA</name>
<protein>
    <recommendedName>
        <fullName evidence="1">Reverse transcriptase domain-containing protein</fullName>
    </recommendedName>
</protein>
<dbReference type="Pfam" id="PF00078">
    <property type="entry name" value="RVT_1"/>
    <property type="match status" value="1"/>
</dbReference>